<dbReference type="Gene3D" id="3.40.50.10840">
    <property type="entry name" value="Putative sugar-binding, N-terminal domain"/>
    <property type="match status" value="1"/>
</dbReference>
<dbReference type="AlphaFoldDB" id="A0A853JIA7"/>
<dbReference type="Pfam" id="PF07005">
    <property type="entry name" value="SBD_N"/>
    <property type="match status" value="1"/>
</dbReference>
<keyword evidence="2" id="KW-0808">Transferase</keyword>
<keyword evidence="2" id="KW-0418">Kinase</keyword>
<proteinExistence type="predicted"/>
<reference evidence="2 3" key="1">
    <citation type="submission" date="2020-07" db="EMBL/GenBank/DDBJ databases">
        <title>Organ Donor 1.</title>
        <authorList>
            <person name="Marsh A.J."/>
            <person name="Azcarate-Peril M.A."/>
        </authorList>
    </citation>
    <scope>NUCLEOTIDE SEQUENCE [LARGE SCALE GENOMIC DNA]</scope>
    <source>
        <strain evidence="2 3">AMC0717</strain>
    </source>
</reference>
<feature type="domain" description="Four-carbon acid sugar kinase N-terminal" evidence="1">
    <location>
        <begin position="5"/>
        <end position="230"/>
    </location>
</feature>
<gene>
    <name evidence="2" type="ORF">H0N91_02370</name>
</gene>
<dbReference type="Proteomes" id="UP000586254">
    <property type="component" value="Unassembled WGS sequence"/>
</dbReference>
<protein>
    <submittedName>
        <fullName evidence="2">Four-carbon acid sugar kinase family protein</fullName>
    </submittedName>
</protein>
<sequence length="307" mass="32737">MARAVIIADDLTGANVTGALLRKNGYRFATFRHGVPVGPEVLADYDAVAVSTDSRGIGAGAAYDRVKRTAQAFVLPEGCFYQKRIDSTLRGNIGAETDGLLDALGGEAVALVCAAYPDVDKLVAGGYLLIEGNLLERTGVSRDPKCPVTLSSVQAILEKQTRYPVGTVGMDIVSRGAEAIQEEAEALIRQGVRIISFDAVAGEDITAIAQAGTALGCPFITVDPGPLTLACLNAEKNSAPASACSWPLAAWCPLSDSRQQPLKLFSKPSWCRPMCWPCWMKTAETPKNSEYSELWTPARSTVTLWVL</sequence>
<evidence type="ECO:0000259" key="1">
    <source>
        <dbReference type="Pfam" id="PF07005"/>
    </source>
</evidence>
<name>A0A853JIA7_9FIRM</name>
<accession>A0A853JIA7</accession>
<dbReference type="GO" id="GO:0016301">
    <property type="term" value="F:kinase activity"/>
    <property type="evidence" value="ECO:0007669"/>
    <property type="project" value="UniProtKB-KW"/>
</dbReference>
<evidence type="ECO:0000313" key="3">
    <source>
        <dbReference type="Proteomes" id="UP000586254"/>
    </source>
</evidence>
<dbReference type="EMBL" id="JACCKS010000002">
    <property type="protein sequence ID" value="NZA37011.1"/>
    <property type="molecule type" value="Genomic_DNA"/>
</dbReference>
<organism evidence="2 3">
    <name type="scientific">Eubacterium callanderi</name>
    <dbReference type="NCBI Taxonomy" id="53442"/>
    <lineage>
        <taxon>Bacteria</taxon>
        <taxon>Bacillati</taxon>
        <taxon>Bacillota</taxon>
        <taxon>Clostridia</taxon>
        <taxon>Eubacteriales</taxon>
        <taxon>Eubacteriaceae</taxon>
        <taxon>Eubacterium</taxon>
    </lineage>
</organism>
<comment type="caution">
    <text evidence="2">The sequence shown here is derived from an EMBL/GenBank/DDBJ whole genome shotgun (WGS) entry which is preliminary data.</text>
</comment>
<dbReference type="InterPro" id="IPR010737">
    <property type="entry name" value="4-carb_acid_sugar_kinase_N"/>
</dbReference>
<evidence type="ECO:0000313" key="2">
    <source>
        <dbReference type="EMBL" id="NZA37011.1"/>
    </source>
</evidence>
<dbReference type="SUPFAM" id="SSF142764">
    <property type="entry name" value="YgbK-like"/>
    <property type="match status" value="1"/>
</dbReference>
<dbReference type="InterPro" id="IPR037051">
    <property type="entry name" value="4-carb_acid_sugar_kinase_N_sf"/>
</dbReference>